<organism evidence="2 3">
    <name type="scientific">Microthyrium microscopicum</name>
    <dbReference type="NCBI Taxonomy" id="703497"/>
    <lineage>
        <taxon>Eukaryota</taxon>
        <taxon>Fungi</taxon>
        <taxon>Dikarya</taxon>
        <taxon>Ascomycota</taxon>
        <taxon>Pezizomycotina</taxon>
        <taxon>Dothideomycetes</taxon>
        <taxon>Dothideomycetes incertae sedis</taxon>
        <taxon>Microthyriales</taxon>
        <taxon>Microthyriaceae</taxon>
        <taxon>Microthyrium</taxon>
    </lineage>
</organism>
<sequence>MGLPVWSSCNYGKEEKKAASPTEATAATQRSPIRRRSSNRASTRNTQNRNDYLPQVFYAGQPDASNPPPPRYSPWTSTPTLVPSRSYASVDAARRRSRIPPRAPVPQSTLTEDRPARSYRPPVRSPLGPTIPDGISELLEHAISTIEDIGRRTDNLIELHVAAHHNIAGHLASSQHRAEILHDELSGFRSTLRQQLDRLEILDSDLRRGVIAPSNELPVESEMQTELQHLLITSEENLDTLTNSYHELRRLVNVEEAADARMQRRHALTTTGSATTLGLRVENAAMMPRAQAVTSSTGLGDRSRSTTPENDPDAWDNMQATLEPDDQLPSADSSFTSAEAVEQMLSGESFAEAAPSAGPSPSIRQVPNTTAPTSFSAASSNDGESTSNSSANSIRTSATSISAALDDDVPCESEDIVVDSEGIVVDTDNDWIPPTESVGVPDELNTRRRSRAELAARRELRNEQLQERLAELRRMRLPPPNSTDSERLNARAQSPSYTYDFMPRSTSPLSLDPSSSSRSAYYLQRLSAARQLGSDRLVERDINSRTRLTPVPSFERRPFRQMRPSAAVEINHAQIRGVASTERPAASTPFPGASRSQVSVHDQVRLALRYASRSANSSDPHADPELEHMRSLLREMVNNGEIEEQPWAGAGLASHLFDHSNGPNSQ</sequence>
<feature type="compositionally biased region" description="Low complexity" evidence="1">
    <location>
        <begin position="346"/>
        <end position="362"/>
    </location>
</feature>
<keyword evidence="3" id="KW-1185">Reference proteome</keyword>
<feature type="compositionally biased region" description="Low complexity" evidence="1">
    <location>
        <begin position="369"/>
        <end position="393"/>
    </location>
</feature>
<feature type="compositionally biased region" description="Polar residues" evidence="1">
    <location>
        <begin position="74"/>
        <end position="87"/>
    </location>
</feature>
<feature type="compositionally biased region" description="Low complexity" evidence="1">
    <location>
        <begin position="39"/>
        <end position="50"/>
    </location>
</feature>
<dbReference type="AlphaFoldDB" id="A0A6A6UMJ3"/>
<feature type="compositionally biased region" description="Low complexity" evidence="1">
    <location>
        <begin position="503"/>
        <end position="516"/>
    </location>
</feature>
<dbReference type="EMBL" id="MU004231">
    <property type="protein sequence ID" value="KAF2672657.1"/>
    <property type="molecule type" value="Genomic_DNA"/>
</dbReference>
<protein>
    <submittedName>
        <fullName evidence="2">Uncharacterized protein</fullName>
    </submittedName>
</protein>
<feature type="region of interest" description="Disordered" evidence="1">
    <location>
        <begin position="578"/>
        <end position="598"/>
    </location>
</feature>
<feature type="region of interest" description="Disordered" evidence="1">
    <location>
        <begin position="283"/>
        <end position="393"/>
    </location>
</feature>
<dbReference type="OrthoDB" id="3946700at2759"/>
<proteinExistence type="predicted"/>
<gene>
    <name evidence="2" type="ORF">BT63DRAFT_420878</name>
</gene>
<accession>A0A6A6UMJ3</accession>
<reference evidence="2" key="1">
    <citation type="journal article" date="2020" name="Stud. Mycol.">
        <title>101 Dothideomycetes genomes: a test case for predicting lifestyles and emergence of pathogens.</title>
        <authorList>
            <person name="Haridas S."/>
            <person name="Albert R."/>
            <person name="Binder M."/>
            <person name="Bloem J."/>
            <person name="Labutti K."/>
            <person name="Salamov A."/>
            <person name="Andreopoulos B."/>
            <person name="Baker S."/>
            <person name="Barry K."/>
            <person name="Bills G."/>
            <person name="Bluhm B."/>
            <person name="Cannon C."/>
            <person name="Castanera R."/>
            <person name="Culley D."/>
            <person name="Daum C."/>
            <person name="Ezra D."/>
            <person name="Gonzalez J."/>
            <person name="Henrissat B."/>
            <person name="Kuo A."/>
            <person name="Liang C."/>
            <person name="Lipzen A."/>
            <person name="Lutzoni F."/>
            <person name="Magnuson J."/>
            <person name="Mondo S."/>
            <person name="Nolan M."/>
            <person name="Ohm R."/>
            <person name="Pangilinan J."/>
            <person name="Park H.-J."/>
            <person name="Ramirez L."/>
            <person name="Alfaro M."/>
            <person name="Sun H."/>
            <person name="Tritt A."/>
            <person name="Yoshinaga Y."/>
            <person name="Zwiers L.-H."/>
            <person name="Turgeon B."/>
            <person name="Goodwin S."/>
            <person name="Spatafora J."/>
            <person name="Crous P."/>
            <person name="Grigoriev I."/>
        </authorList>
    </citation>
    <scope>NUCLEOTIDE SEQUENCE</scope>
    <source>
        <strain evidence="2">CBS 115976</strain>
    </source>
</reference>
<evidence type="ECO:0000313" key="2">
    <source>
        <dbReference type="EMBL" id="KAF2672657.1"/>
    </source>
</evidence>
<dbReference type="Proteomes" id="UP000799302">
    <property type="component" value="Unassembled WGS sequence"/>
</dbReference>
<feature type="compositionally biased region" description="Polar residues" evidence="1">
    <location>
        <begin position="22"/>
        <end position="31"/>
    </location>
</feature>
<evidence type="ECO:0000256" key="1">
    <source>
        <dbReference type="SAM" id="MobiDB-lite"/>
    </source>
</evidence>
<evidence type="ECO:0000313" key="3">
    <source>
        <dbReference type="Proteomes" id="UP000799302"/>
    </source>
</evidence>
<name>A0A6A6UMJ3_9PEZI</name>
<feature type="region of interest" description="Disordered" evidence="1">
    <location>
        <begin position="1"/>
        <end position="129"/>
    </location>
</feature>
<feature type="region of interest" description="Disordered" evidence="1">
    <location>
        <begin position="497"/>
        <end position="516"/>
    </location>
</feature>